<evidence type="ECO:0000256" key="8">
    <source>
        <dbReference type="ARBA" id="ARBA00023315"/>
    </source>
</evidence>
<dbReference type="GO" id="GO:0006633">
    <property type="term" value="P:fatty acid biosynthetic process"/>
    <property type="evidence" value="ECO:0007669"/>
    <property type="project" value="UniProtKB-UniRule"/>
</dbReference>
<dbReference type="InterPro" id="IPR013751">
    <property type="entry name" value="ACP_syn_III_N"/>
</dbReference>
<evidence type="ECO:0000256" key="6">
    <source>
        <dbReference type="ARBA" id="ARBA00023098"/>
    </source>
</evidence>
<dbReference type="CDD" id="cd00830">
    <property type="entry name" value="KAS_III"/>
    <property type="match status" value="1"/>
</dbReference>
<reference evidence="12 13" key="1">
    <citation type="submission" date="2020-02" db="EMBL/GenBank/DDBJ databases">
        <authorList>
            <person name="Li X.-J."/>
            <person name="Han X.-M."/>
        </authorList>
    </citation>
    <scope>NUCLEOTIDE SEQUENCE [LARGE SCALE GENOMIC DNA]</scope>
    <source>
        <strain evidence="12 13">CCTCC AB 2017055</strain>
    </source>
</reference>
<dbReference type="SUPFAM" id="SSF53901">
    <property type="entry name" value="Thiolase-like"/>
    <property type="match status" value="1"/>
</dbReference>
<sequence length="338" mass="35735">MSGSITVPASSRPTRVLGIGAYRPSRVISNEEIIKNIDSSDEWIRTRSGIESRRWATDDETVISMSVSAAQKALADAGVQPEQVGCVIVATVTHLYQTPAAAVQIAHKLGAGTAAAFDISAACAGFCYGLSLASDMVRAGTAEHVLVIGVERLSDLTDIHDRSTAFIFADGAGAAVVGAGDNDDEQGIGPVVWGSDGEHLDLIRQREEWREALFGEGGPRMPHLVMDGNPVFRWASYEMAKVAQQAVDAAGITIDELDLFVPHQANMRITDAMARSLKLPEKVAIARDIAQQGNTSAASIPLALERMLETGEATSGDLALIIGFGAGLVYAGQVIRIP</sequence>
<feature type="active site" evidence="9">
    <location>
        <position position="123"/>
    </location>
</feature>
<gene>
    <name evidence="9" type="primary">fabH</name>
    <name evidence="12" type="ORF">G1H10_18060</name>
</gene>
<dbReference type="InterPro" id="IPR016039">
    <property type="entry name" value="Thiolase-like"/>
</dbReference>
<comment type="subcellular location">
    <subcellularLocation>
        <location evidence="9">Cytoplasm</location>
    </subcellularLocation>
</comment>
<dbReference type="RefSeq" id="WP_163740302.1">
    <property type="nucleotide sequence ID" value="NZ_JAAGOA010000012.1"/>
</dbReference>
<evidence type="ECO:0000256" key="4">
    <source>
        <dbReference type="ARBA" id="ARBA00022679"/>
    </source>
</evidence>
<evidence type="ECO:0000259" key="11">
    <source>
        <dbReference type="Pfam" id="PF08545"/>
    </source>
</evidence>
<feature type="domain" description="Beta-ketoacyl-[acyl-carrier-protein] synthase III N-terminal" evidence="11">
    <location>
        <begin position="117"/>
        <end position="197"/>
    </location>
</feature>
<evidence type="ECO:0000256" key="1">
    <source>
        <dbReference type="ARBA" id="ARBA00008642"/>
    </source>
</evidence>
<evidence type="ECO:0000256" key="5">
    <source>
        <dbReference type="ARBA" id="ARBA00022832"/>
    </source>
</evidence>
<dbReference type="NCBIfam" id="TIGR00747">
    <property type="entry name" value="fabH"/>
    <property type="match status" value="1"/>
</dbReference>
<keyword evidence="3 9" id="KW-0444">Lipid biosynthesis</keyword>
<proteinExistence type="inferred from homology"/>
<accession>A0A6L9SBV4</accession>
<keyword evidence="2 9" id="KW-0963">Cytoplasm</keyword>
<dbReference type="GO" id="GO:0004315">
    <property type="term" value="F:3-oxoacyl-[acyl-carrier-protein] synthase activity"/>
    <property type="evidence" value="ECO:0007669"/>
    <property type="project" value="InterPro"/>
</dbReference>
<feature type="domain" description="Beta-ketoacyl-[acyl-carrier-protein] synthase III C-terminal" evidence="10">
    <location>
        <begin position="248"/>
        <end position="337"/>
    </location>
</feature>
<comment type="function">
    <text evidence="9">Catalyzes the condensation reaction of fatty acid synthesis by the addition to an acyl acceptor of two carbons from malonyl-ACP. Catalyzes the first condensation reaction which initiates fatty acid synthesis and may therefore play a role in governing the total rate of fatty acid production. Possesses both acetoacetyl-ACP synthase and acetyl transacylase activities. Its substrate specificity determines the biosynthesis of branched-chain and/or straight-chain of fatty acids.</text>
</comment>
<dbReference type="UniPathway" id="UPA00094"/>
<evidence type="ECO:0000256" key="9">
    <source>
        <dbReference type="HAMAP-Rule" id="MF_01815"/>
    </source>
</evidence>
<dbReference type="NCBIfam" id="NF006829">
    <property type="entry name" value="PRK09352.1"/>
    <property type="match status" value="1"/>
</dbReference>
<comment type="similarity">
    <text evidence="1 9">Belongs to the thiolase-like superfamily. FabH family.</text>
</comment>
<feature type="region of interest" description="ACP-binding" evidence="9">
    <location>
        <begin position="264"/>
        <end position="268"/>
    </location>
</feature>
<dbReference type="PANTHER" id="PTHR34069:SF2">
    <property type="entry name" value="BETA-KETOACYL-[ACYL-CARRIER-PROTEIN] SYNTHASE III"/>
    <property type="match status" value="1"/>
</dbReference>
<comment type="subunit">
    <text evidence="9">Homodimer.</text>
</comment>
<protein>
    <recommendedName>
        <fullName evidence="9">Beta-ketoacyl-[acyl-carrier-protein] synthase III</fullName>
        <shortName evidence="9">Beta-ketoacyl-ACP synthase III</shortName>
        <shortName evidence="9">KAS III</shortName>
        <ecNumber evidence="9">2.3.1.180</ecNumber>
    </recommendedName>
    <alternativeName>
        <fullName evidence="9">3-oxoacyl-[acyl-carrier-protein] synthase 3</fullName>
    </alternativeName>
    <alternativeName>
        <fullName evidence="9">3-oxoacyl-[acyl-carrier-protein] synthase III</fullName>
    </alternativeName>
</protein>
<dbReference type="Pfam" id="PF08545">
    <property type="entry name" value="ACP_syn_III"/>
    <property type="match status" value="1"/>
</dbReference>
<keyword evidence="6 9" id="KW-0443">Lipid metabolism</keyword>
<organism evidence="12 13">
    <name type="scientific">Phytoactinopolyspora halotolerans</name>
    <dbReference type="NCBI Taxonomy" id="1981512"/>
    <lineage>
        <taxon>Bacteria</taxon>
        <taxon>Bacillati</taxon>
        <taxon>Actinomycetota</taxon>
        <taxon>Actinomycetes</taxon>
        <taxon>Jiangellales</taxon>
        <taxon>Jiangellaceae</taxon>
        <taxon>Phytoactinopolyspora</taxon>
    </lineage>
</organism>
<evidence type="ECO:0000256" key="3">
    <source>
        <dbReference type="ARBA" id="ARBA00022516"/>
    </source>
</evidence>
<keyword evidence="5 9" id="KW-0276">Fatty acid metabolism</keyword>
<comment type="catalytic activity">
    <reaction evidence="9">
        <text>malonyl-[ACP] + acetyl-CoA + H(+) = 3-oxobutanoyl-[ACP] + CO2 + CoA</text>
        <dbReference type="Rhea" id="RHEA:12080"/>
        <dbReference type="Rhea" id="RHEA-COMP:9623"/>
        <dbReference type="Rhea" id="RHEA-COMP:9625"/>
        <dbReference type="ChEBI" id="CHEBI:15378"/>
        <dbReference type="ChEBI" id="CHEBI:16526"/>
        <dbReference type="ChEBI" id="CHEBI:57287"/>
        <dbReference type="ChEBI" id="CHEBI:57288"/>
        <dbReference type="ChEBI" id="CHEBI:78449"/>
        <dbReference type="ChEBI" id="CHEBI:78450"/>
        <dbReference type="EC" id="2.3.1.180"/>
    </reaction>
</comment>
<dbReference type="EC" id="2.3.1.180" evidence="9"/>
<keyword evidence="7 9" id="KW-0275">Fatty acid biosynthesis</keyword>
<keyword evidence="8 9" id="KW-0012">Acyltransferase</keyword>
<comment type="domain">
    <text evidence="9">The last Arg residue of the ACP-binding site is essential for the weak association between ACP/AcpP and FabH.</text>
</comment>
<dbReference type="GO" id="GO:0044550">
    <property type="term" value="P:secondary metabolite biosynthetic process"/>
    <property type="evidence" value="ECO:0007669"/>
    <property type="project" value="TreeGrafter"/>
</dbReference>
<dbReference type="AlphaFoldDB" id="A0A6L9SBV4"/>
<comment type="pathway">
    <text evidence="9">Lipid metabolism; fatty acid biosynthesis.</text>
</comment>
<keyword evidence="9" id="KW-0511">Multifunctional enzyme</keyword>
<comment type="caution">
    <text evidence="12">The sequence shown here is derived from an EMBL/GenBank/DDBJ whole genome shotgun (WGS) entry which is preliminary data.</text>
</comment>
<evidence type="ECO:0000313" key="13">
    <source>
        <dbReference type="Proteomes" id="UP000475214"/>
    </source>
</evidence>
<dbReference type="GO" id="GO:0033818">
    <property type="term" value="F:beta-ketoacyl-acyl-carrier-protein synthase III activity"/>
    <property type="evidence" value="ECO:0007669"/>
    <property type="project" value="UniProtKB-UniRule"/>
</dbReference>
<dbReference type="InterPro" id="IPR013747">
    <property type="entry name" value="ACP_syn_III_C"/>
</dbReference>
<dbReference type="Proteomes" id="UP000475214">
    <property type="component" value="Unassembled WGS sequence"/>
</dbReference>
<evidence type="ECO:0000256" key="2">
    <source>
        <dbReference type="ARBA" id="ARBA00022490"/>
    </source>
</evidence>
<dbReference type="GO" id="GO:0005737">
    <property type="term" value="C:cytoplasm"/>
    <property type="evidence" value="ECO:0007669"/>
    <property type="project" value="UniProtKB-SubCell"/>
</dbReference>
<keyword evidence="13" id="KW-1185">Reference proteome</keyword>
<feature type="active site" evidence="9">
    <location>
        <position position="294"/>
    </location>
</feature>
<evidence type="ECO:0000313" key="12">
    <source>
        <dbReference type="EMBL" id="NEE02082.1"/>
    </source>
</evidence>
<dbReference type="InterPro" id="IPR004655">
    <property type="entry name" value="FabH"/>
</dbReference>
<keyword evidence="4 9" id="KW-0808">Transferase</keyword>
<evidence type="ECO:0000256" key="7">
    <source>
        <dbReference type="ARBA" id="ARBA00023160"/>
    </source>
</evidence>
<dbReference type="Gene3D" id="3.40.47.10">
    <property type="match status" value="2"/>
</dbReference>
<dbReference type="Pfam" id="PF08541">
    <property type="entry name" value="ACP_syn_III_C"/>
    <property type="match status" value="1"/>
</dbReference>
<dbReference type="EMBL" id="JAAGOA010000012">
    <property type="protein sequence ID" value="NEE02082.1"/>
    <property type="molecule type" value="Genomic_DNA"/>
</dbReference>
<dbReference type="PANTHER" id="PTHR34069">
    <property type="entry name" value="3-OXOACYL-[ACYL-CARRIER-PROTEIN] SYNTHASE 3"/>
    <property type="match status" value="1"/>
</dbReference>
<dbReference type="HAMAP" id="MF_01815">
    <property type="entry name" value="FabH"/>
    <property type="match status" value="1"/>
</dbReference>
<evidence type="ECO:0000259" key="10">
    <source>
        <dbReference type="Pfam" id="PF08541"/>
    </source>
</evidence>
<name>A0A6L9SBV4_9ACTN</name>
<feature type="active site" evidence="9">
    <location>
        <position position="263"/>
    </location>
</feature>